<dbReference type="InterPro" id="IPR011989">
    <property type="entry name" value="ARM-like"/>
</dbReference>
<comment type="subcellular location">
    <subcellularLocation>
        <location evidence="1">Cytoplasm</location>
    </subcellularLocation>
</comment>
<dbReference type="GO" id="GO:0035591">
    <property type="term" value="F:signaling adaptor activity"/>
    <property type="evidence" value="ECO:0007669"/>
    <property type="project" value="InterPro"/>
</dbReference>
<dbReference type="Gene3D" id="3.40.50.10140">
    <property type="entry name" value="Toll/interleukin-1 receptor homology (TIR) domain"/>
    <property type="match status" value="1"/>
</dbReference>
<comment type="caution">
    <text evidence="14">The sequence shown here is derived from an EMBL/GenBank/DDBJ whole genome shotgun (WGS) entry which is preliminary data.</text>
</comment>
<dbReference type="SUPFAM" id="SSF47769">
    <property type="entry name" value="SAM/Pointed domain"/>
    <property type="match status" value="2"/>
</dbReference>
<dbReference type="GO" id="GO:0061809">
    <property type="term" value="F:NAD+ nucleosidase activity, cyclic ADP-ribose generating"/>
    <property type="evidence" value="ECO:0007669"/>
    <property type="project" value="UniProtKB-EC"/>
</dbReference>
<sequence length="1120" mass="123945">MDVARLTPSFLNVPLLLCSFDAPCSSHSKAVFGTDTPADSGDSPKMMSTNGELGSLVDFNKKASAATIINKINNASYASSSSEKMMKSSSSSEKMVKSSSSSSSTSSSSLLSKKAQILHAVSTQEMKQQQQAQQQNEMFQENRNFCRSVSVTSNSSASSDSRLKMVSNSAASQGLVSTGLVQRGLSVDEPLDEEELVLRESSPQEMKFEQKRVSASSKMKVSTSDGYTAEKMAATNQERKRLQTGSVSYEEKSATAAMKQKLEAEGFSSEKVAAVRQDQVQLKTADSIQQQQRTATAASMKLSTDEFTAEKIAMSKQEERHMFSQGMVQAEKNTSSSSSAKMTFTSKGVSKSSISSQNIHQVDFGNMSSLGMSFGGIEPFGFNGNQTLSILQGVDDDVQILSDDSPSTDVDKAKLRFESRMATCVEKLKTAISVEEATTLLSTMSDLFRKAWSIPNYGHELGTRLCNIMRERGGLKIIVDNCSSENADLQFRSAELLEQCMSTENRTYVVQNGLQKVVKVACSCSNKTAVSHSRVGTGILEHLFKHSESTCSEVIRRDGLKSIIYKCRTSDVETLRHCATALANLSLYGGPENQEAMIKHEVPVWLFTLAFNNDDNIKYYACLAISSLVANKEIEAAVLKSGTLDLVEPFVTSHSPEEFAKSHVGHVHGQSKNWLQRLVNVLDSKREEARSLAAFHFAMEAGIKERQGNTKVFEEIGAVDALKKVASSPNAIASKFAAQALQLIGEELPHKLSQQVPLWTEVDVKEWVKQIGFDNYTQEFLNSRVDGDLLLQLTEDMLKEDIGIRNGILRKRFLRELSQLKRMADYTSCDSTYLNQVLQSLGQEFSQYTYQMLRCGVQKDTLKYICENHLAEVCGIDNSIHRLRIAHAIKGLAQQSEDAEQEDDKQKSLDAFISYRRSNGSQLASLLKVHLQLRGFSVFIDVERLEAGKFDNNLLNSIRQAKHFLLVLTPNALERCVNDTECKDWVHKEIVEALQSQCNIIPILDNFQWPEPENLPEDMRAICYFNGVRWIHDYQDACVDKLERFMRGEMNVRSDGPLGRYVGHGAGTPGTPGNPNATTNRGNPIYQRSASNDSNKGSTCSDKEINGNNGHNRLSEVSHC</sequence>
<feature type="domain" description="SAM" evidence="13">
    <location>
        <begin position="759"/>
        <end position="823"/>
    </location>
</feature>
<dbReference type="Gene3D" id="1.10.150.50">
    <property type="entry name" value="Transcription Factor, Ets-1"/>
    <property type="match status" value="2"/>
</dbReference>
<dbReference type="CDD" id="cd24153">
    <property type="entry name" value="SARM1_N"/>
    <property type="match status" value="1"/>
</dbReference>
<feature type="region of interest" description="Disordered" evidence="11">
    <location>
        <begin position="200"/>
        <end position="219"/>
    </location>
</feature>
<dbReference type="EMBL" id="BMAV01021514">
    <property type="protein sequence ID" value="GFY75635.1"/>
    <property type="molecule type" value="Genomic_DNA"/>
</dbReference>
<dbReference type="PROSITE" id="PS50104">
    <property type="entry name" value="TIR"/>
    <property type="match status" value="1"/>
</dbReference>
<evidence type="ECO:0000256" key="1">
    <source>
        <dbReference type="ARBA" id="ARBA00004496"/>
    </source>
</evidence>
<comment type="similarity">
    <text evidence="2">Belongs to the SARM1 family.</text>
</comment>
<evidence type="ECO:0000256" key="9">
    <source>
        <dbReference type="ARBA" id="ARBA00023027"/>
    </source>
</evidence>
<evidence type="ECO:0000313" key="14">
    <source>
        <dbReference type="EMBL" id="GFY75635.1"/>
    </source>
</evidence>
<evidence type="ECO:0000256" key="2">
    <source>
        <dbReference type="ARBA" id="ARBA00008291"/>
    </source>
</evidence>
<evidence type="ECO:0000256" key="7">
    <source>
        <dbReference type="ARBA" id="ARBA00022801"/>
    </source>
</evidence>
<dbReference type="GO" id="GO:0030425">
    <property type="term" value="C:dendrite"/>
    <property type="evidence" value="ECO:0007669"/>
    <property type="project" value="TreeGrafter"/>
</dbReference>
<feature type="domain" description="TIR" evidence="12">
    <location>
        <begin position="907"/>
        <end position="1050"/>
    </location>
</feature>
<organism evidence="14 15">
    <name type="scientific">Trichonephila inaurata madagascariensis</name>
    <dbReference type="NCBI Taxonomy" id="2747483"/>
    <lineage>
        <taxon>Eukaryota</taxon>
        <taxon>Metazoa</taxon>
        <taxon>Ecdysozoa</taxon>
        <taxon>Arthropoda</taxon>
        <taxon>Chelicerata</taxon>
        <taxon>Arachnida</taxon>
        <taxon>Araneae</taxon>
        <taxon>Araneomorphae</taxon>
        <taxon>Entelegynae</taxon>
        <taxon>Araneoidea</taxon>
        <taxon>Nephilidae</taxon>
        <taxon>Trichonephila</taxon>
        <taxon>Trichonephila inaurata</taxon>
    </lineage>
</organism>
<dbReference type="InterPro" id="IPR013761">
    <property type="entry name" value="SAM/pointed_sf"/>
</dbReference>
<evidence type="ECO:0000256" key="10">
    <source>
        <dbReference type="ARBA" id="ARBA00047304"/>
    </source>
</evidence>
<reference evidence="14" key="1">
    <citation type="submission" date="2020-08" db="EMBL/GenBank/DDBJ databases">
        <title>Multicomponent nature underlies the extraordinary mechanical properties of spider dragline silk.</title>
        <authorList>
            <person name="Kono N."/>
            <person name="Nakamura H."/>
            <person name="Mori M."/>
            <person name="Yoshida Y."/>
            <person name="Ohtoshi R."/>
            <person name="Malay A.D."/>
            <person name="Moran D.A.P."/>
            <person name="Tomita M."/>
            <person name="Numata K."/>
            <person name="Arakawa K."/>
        </authorList>
    </citation>
    <scope>NUCLEOTIDE SEQUENCE</scope>
</reference>
<keyword evidence="9" id="KW-0520">NAD</keyword>
<dbReference type="Proteomes" id="UP000886998">
    <property type="component" value="Unassembled WGS sequence"/>
</dbReference>
<dbReference type="SUPFAM" id="SSF48371">
    <property type="entry name" value="ARM repeat"/>
    <property type="match status" value="1"/>
</dbReference>
<dbReference type="CDD" id="cd09501">
    <property type="entry name" value="SAM_SARM1-like_repeat1"/>
    <property type="match status" value="1"/>
</dbReference>
<comment type="catalytic activity">
    <reaction evidence="10">
        <text>NAD(+) + H2O = ADP-D-ribose + nicotinamide + H(+)</text>
        <dbReference type="Rhea" id="RHEA:16301"/>
        <dbReference type="ChEBI" id="CHEBI:15377"/>
        <dbReference type="ChEBI" id="CHEBI:15378"/>
        <dbReference type="ChEBI" id="CHEBI:17154"/>
        <dbReference type="ChEBI" id="CHEBI:57540"/>
        <dbReference type="ChEBI" id="CHEBI:57967"/>
        <dbReference type="EC" id="3.2.2.6"/>
    </reaction>
    <physiologicalReaction direction="left-to-right" evidence="10">
        <dbReference type="Rhea" id="RHEA:16302"/>
    </physiologicalReaction>
</comment>
<dbReference type="EC" id="3.2.2.6" evidence="3"/>
<dbReference type="PANTHER" id="PTHR22998">
    <property type="entry name" value="SARM1"/>
    <property type="match status" value="1"/>
</dbReference>
<evidence type="ECO:0000259" key="12">
    <source>
        <dbReference type="PROSITE" id="PS50104"/>
    </source>
</evidence>
<dbReference type="InterPro" id="IPR016024">
    <property type="entry name" value="ARM-type_fold"/>
</dbReference>
<dbReference type="Gene3D" id="1.25.10.10">
    <property type="entry name" value="Leucine-rich Repeat Variant"/>
    <property type="match status" value="1"/>
</dbReference>
<dbReference type="PROSITE" id="PS50105">
    <property type="entry name" value="SAM_DOMAIN"/>
    <property type="match status" value="1"/>
</dbReference>
<dbReference type="OrthoDB" id="202764at2759"/>
<evidence type="ECO:0000256" key="4">
    <source>
        <dbReference type="ARBA" id="ARBA00022490"/>
    </source>
</evidence>
<dbReference type="GO" id="GO:0003953">
    <property type="term" value="F:NAD+ nucleosidase activity"/>
    <property type="evidence" value="ECO:0007669"/>
    <property type="project" value="InterPro"/>
</dbReference>
<evidence type="ECO:0000256" key="3">
    <source>
        <dbReference type="ARBA" id="ARBA00011982"/>
    </source>
</evidence>
<dbReference type="PANTHER" id="PTHR22998:SF1">
    <property type="entry name" value="NAD(+) HYDROLASE SARM1"/>
    <property type="match status" value="1"/>
</dbReference>
<dbReference type="SUPFAM" id="SSF52200">
    <property type="entry name" value="Toll/Interleukin receptor TIR domain"/>
    <property type="match status" value="1"/>
</dbReference>
<keyword evidence="6" id="KW-0677">Repeat</keyword>
<dbReference type="Pfam" id="PF07647">
    <property type="entry name" value="SAM_2"/>
    <property type="match status" value="2"/>
</dbReference>
<feature type="region of interest" description="Disordered" evidence="11">
    <location>
        <begin position="1056"/>
        <end position="1120"/>
    </location>
</feature>
<evidence type="ECO:0000256" key="6">
    <source>
        <dbReference type="ARBA" id="ARBA00022737"/>
    </source>
</evidence>
<evidence type="ECO:0000259" key="13">
    <source>
        <dbReference type="PROSITE" id="PS50105"/>
    </source>
</evidence>
<feature type="compositionally biased region" description="Polar residues" evidence="11">
    <location>
        <begin position="1086"/>
        <end position="1112"/>
    </location>
</feature>
<dbReference type="InterPro" id="IPR035897">
    <property type="entry name" value="Toll_tir_struct_dom_sf"/>
</dbReference>
<proteinExistence type="inferred from homology"/>
<dbReference type="GO" id="GO:0044297">
    <property type="term" value="C:cell body"/>
    <property type="evidence" value="ECO:0007669"/>
    <property type="project" value="UniProtKB-ARBA"/>
</dbReference>
<dbReference type="GO" id="GO:0019677">
    <property type="term" value="P:NAD+ catabolic process"/>
    <property type="evidence" value="ECO:0007669"/>
    <property type="project" value="UniProtKB-ARBA"/>
</dbReference>
<dbReference type="GO" id="GO:0045087">
    <property type="term" value="P:innate immune response"/>
    <property type="evidence" value="ECO:0007669"/>
    <property type="project" value="UniProtKB-KW"/>
</dbReference>
<keyword evidence="5" id="KW-0399">Innate immunity</keyword>
<protein>
    <recommendedName>
        <fullName evidence="3">ADP-ribosyl cyclase/cyclic ADP-ribose hydrolase</fullName>
        <ecNumber evidence="3">3.2.2.6</ecNumber>
    </recommendedName>
</protein>
<dbReference type="GO" id="GO:0005737">
    <property type="term" value="C:cytoplasm"/>
    <property type="evidence" value="ECO:0007669"/>
    <property type="project" value="UniProtKB-SubCell"/>
</dbReference>
<dbReference type="Pfam" id="PF13676">
    <property type="entry name" value="TIR_2"/>
    <property type="match status" value="1"/>
</dbReference>
<dbReference type="FunFam" id="3.40.50.10140:FF:000012">
    <property type="entry name" value="Sterile alpha and TIR motif-containing protein"/>
    <property type="match status" value="1"/>
</dbReference>
<dbReference type="GO" id="GO:0007165">
    <property type="term" value="P:signal transduction"/>
    <property type="evidence" value="ECO:0007669"/>
    <property type="project" value="InterPro"/>
</dbReference>
<feature type="compositionally biased region" description="Low complexity" evidence="11">
    <location>
        <begin position="1071"/>
        <end position="1084"/>
    </location>
</feature>
<dbReference type="CDD" id="cd09502">
    <property type="entry name" value="SAM_SARM1-like_repeat2"/>
    <property type="match status" value="1"/>
</dbReference>
<evidence type="ECO:0000256" key="5">
    <source>
        <dbReference type="ARBA" id="ARBA00022588"/>
    </source>
</evidence>
<keyword evidence="8" id="KW-0391">Immunity</keyword>
<name>A0A8X7CRF5_9ARAC</name>
<dbReference type="GO" id="GO:0034128">
    <property type="term" value="P:negative regulation of MyD88-independent toll-like receptor signaling pathway"/>
    <property type="evidence" value="ECO:0007669"/>
    <property type="project" value="InterPro"/>
</dbReference>
<gene>
    <name evidence="14" type="primary">Ect4</name>
    <name evidence="14" type="ORF">TNIN_108031</name>
</gene>
<evidence type="ECO:0000313" key="15">
    <source>
        <dbReference type="Proteomes" id="UP000886998"/>
    </source>
</evidence>
<dbReference type="InterPro" id="IPR000157">
    <property type="entry name" value="TIR_dom"/>
</dbReference>
<evidence type="ECO:0000256" key="11">
    <source>
        <dbReference type="SAM" id="MobiDB-lite"/>
    </source>
</evidence>
<accession>A0A8X7CRF5</accession>
<feature type="region of interest" description="Disordered" evidence="11">
    <location>
        <begin position="79"/>
        <end position="110"/>
    </location>
</feature>
<dbReference type="AlphaFoldDB" id="A0A8X7CRF5"/>
<keyword evidence="7 14" id="KW-0378">Hydrolase</keyword>
<dbReference type="FunFam" id="1.10.150.50:FF:000043">
    <property type="entry name" value="Sterile alpha and TIR motif-containing 1"/>
    <property type="match status" value="1"/>
</dbReference>
<keyword evidence="15" id="KW-1185">Reference proteome</keyword>
<keyword evidence="4" id="KW-0963">Cytoplasm</keyword>
<dbReference type="InterPro" id="IPR001660">
    <property type="entry name" value="SAM"/>
</dbReference>
<dbReference type="InterPro" id="IPR039184">
    <property type="entry name" value="SARM1"/>
</dbReference>
<dbReference type="GO" id="GO:0048678">
    <property type="term" value="P:response to axon injury"/>
    <property type="evidence" value="ECO:0007669"/>
    <property type="project" value="InterPro"/>
</dbReference>
<dbReference type="SMART" id="SM00454">
    <property type="entry name" value="SAM"/>
    <property type="match status" value="2"/>
</dbReference>
<evidence type="ECO:0000256" key="8">
    <source>
        <dbReference type="ARBA" id="ARBA00022859"/>
    </source>
</evidence>
<dbReference type="SMART" id="SM00255">
    <property type="entry name" value="TIR"/>
    <property type="match status" value="1"/>
</dbReference>